<protein>
    <submittedName>
        <fullName evidence="6">Glycolate oxidase</fullName>
    </submittedName>
</protein>
<dbReference type="InterPro" id="IPR016166">
    <property type="entry name" value="FAD-bd_PCMH"/>
</dbReference>
<dbReference type="PROSITE" id="PS51387">
    <property type="entry name" value="FAD_PCMH"/>
    <property type="match status" value="1"/>
</dbReference>
<dbReference type="InterPro" id="IPR016171">
    <property type="entry name" value="Vanillyl_alc_oxidase_C-sub2"/>
</dbReference>
<dbReference type="Pfam" id="PF02913">
    <property type="entry name" value="FAD-oxidase_C"/>
    <property type="match status" value="1"/>
</dbReference>
<dbReference type="RefSeq" id="WP_073050334.1">
    <property type="nucleotide sequence ID" value="NZ_FQZL01000027.1"/>
</dbReference>
<evidence type="ECO:0000313" key="6">
    <source>
        <dbReference type="EMBL" id="SHJ60659.1"/>
    </source>
</evidence>
<keyword evidence="4" id="KW-0560">Oxidoreductase</keyword>
<comment type="cofactor">
    <cofactor evidence="1">
        <name>FAD</name>
        <dbReference type="ChEBI" id="CHEBI:57692"/>
    </cofactor>
</comment>
<evidence type="ECO:0000256" key="3">
    <source>
        <dbReference type="ARBA" id="ARBA00022827"/>
    </source>
</evidence>
<evidence type="ECO:0000256" key="1">
    <source>
        <dbReference type="ARBA" id="ARBA00001974"/>
    </source>
</evidence>
<dbReference type="InterPro" id="IPR016169">
    <property type="entry name" value="FAD-bd_PCMH_sub2"/>
</dbReference>
<dbReference type="GO" id="GO:0016491">
    <property type="term" value="F:oxidoreductase activity"/>
    <property type="evidence" value="ECO:0007669"/>
    <property type="project" value="UniProtKB-KW"/>
</dbReference>
<keyword evidence="7" id="KW-1185">Reference proteome</keyword>
<dbReference type="InterPro" id="IPR036318">
    <property type="entry name" value="FAD-bd_PCMH-like_sf"/>
</dbReference>
<proteinExistence type="predicted"/>
<keyword evidence="3" id="KW-0274">FAD</keyword>
<feature type="domain" description="FAD-binding PCMH-type" evidence="5">
    <location>
        <begin position="40"/>
        <end position="219"/>
    </location>
</feature>
<dbReference type="STRING" id="1121476.SAMN02745751_02948"/>
<organism evidence="6 7">
    <name type="scientific">Dethiosulfatibacter aminovorans DSM 17477</name>
    <dbReference type="NCBI Taxonomy" id="1121476"/>
    <lineage>
        <taxon>Bacteria</taxon>
        <taxon>Bacillati</taxon>
        <taxon>Bacillota</taxon>
        <taxon>Tissierellia</taxon>
        <taxon>Dethiosulfatibacter</taxon>
    </lineage>
</organism>
<dbReference type="AlphaFoldDB" id="A0A1M6KNY9"/>
<dbReference type="SUPFAM" id="SSF55103">
    <property type="entry name" value="FAD-linked oxidases, C-terminal domain"/>
    <property type="match status" value="1"/>
</dbReference>
<evidence type="ECO:0000256" key="2">
    <source>
        <dbReference type="ARBA" id="ARBA00022630"/>
    </source>
</evidence>
<dbReference type="SUPFAM" id="SSF56176">
    <property type="entry name" value="FAD-binding/transporter-associated domain-like"/>
    <property type="match status" value="1"/>
</dbReference>
<dbReference type="PANTHER" id="PTHR42934">
    <property type="entry name" value="GLYCOLATE OXIDASE SUBUNIT GLCD"/>
    <property type="match status" value="1"/>
</dbReference>
<dbReference type="EMBL" id="FQZL01000027">
    <property type="protein sequence ID" value="SHJ60659.1"/>
    <property type="molecule type" value="Genomic_DNA"/>
</dbReference>
<evidence type="ECO:0000256" key="4">
    <source>
        <dbReference type="ARBA" id="ARBA00023002"/>
    </source>
</evidence>
<accession>A0A1M6KNY9</accession>
<sequence>MMSQIVEKLENIVGRDWIITDIDQKLGYLYDEVEKTLRPKADENSIVVKPANTEEVSEIISTANDNGINVVVRGGGTGLCGGAIPVKESIVISMERFNKVVEVDLNNMTVTLEAGVTLFDLIEELDKYDGIGFPVHPGDEGAQIGGMAVTNAGGARAVRHGIMRNHIKGLEVVLPNGNILNLGGKLLKDNAGYNLMHLIIGSEGTLAVITKVILKIYPEDKHVATIAAAFETIDNASNAVLEILRSGVSPLAVEYQDKHINLETAEHLGLNWPLETGNADLMIIISEKEEDMLYSSTRKINDICRKNGCTEAVFAGKKQEQADLLAIRSGGYEVIKDIIADSFDMCVPPASMPAFFEDLGRIMKEYNTTTNITAHIADGNVHNDTVLVDGKIPEYAEEIKLKMYEACFKYGGTITGEHGIGKIRVEDLKLQKKEEELEIMKGIKAVFDPNSILNDGTVV</sequence>
<dbReference type="InterPro" id="IPR004113">
    <property type="entry name" value="FAD-bd_oxidored_4_C"/>
</dbReference>
<keyword evidence="2" id="KW-0285">Flavoprotein</keyword>
<name>A0A1M6KNY9_9FIRM</name>
<dbReference type="Gene3D" id="3.30.465.10">
    <property type="match status" value="1"/>
</dbReference>
<evidence type="ECO:0000313" key="7">
    <source>
        <dbReference type="Proteomes" id="UP000184052"/>
    </source>
</evidence>
<dbReference type="Proteomes" id="UP000184052">
    <property type="component" value="Unassembled WGS sequence"/>
</dbReference>
<dbReference type="Gene3D" id="1.10.45.10">
    <property type="entry name" value="Vanillyl-alcohol Oxidase, Chain A, domain 4"/>
    <property type="match status" value="1"/>
</dbReference>
<dbReference type="InterPro" id="IPR051914">
    <property type="entry name" value="FAD-linked_OxidoTrans_Type4"/>
</dbReference>
<dbReference type="InterPro" id="IPR006094">
    <property type="entry name" value="Oxid_FAD_bind_N"/>
</dbReference>
<reference evidence="6 7" key="1">
    <citation type="submission" date="2016-11" db="EMBL/GenBank/DDBJ databases">
        <authorList>
            <person name="Jaros S."/>
            <person name="Januszkiewicz K."/>
            <person name="Wedrychowicz H."/>
        </authorList>
    </citation>
    <scope>NUCLEOTIDE SEQUENCE [LARGE SCALE GENOMIC DNA]</scope>
    <source>
        <strain evidence="6 7">DSM 17477</strain>
    </source>
</reference>
<dbReference type="InterPro" id="IPR016164">
    <property type="entry name" value="FAD-linked_Oxase-like_C"/>
</dbReference>
<gene>
    <name evidence="6" type="ORF">SAMN02745751_02948</name>
</gene>
<dbReference type="Gene3D" id="3.30.70.2740">
    <property type="match status" value="1"/>
</dbReference>
<dbReference type="PANTHER" id="PTHR42934:SF2">
    <property type="entry name" value="GLYCOLATE OXIDASE SUBUNIT GLCD"/>
    <property type="match status" value="1"/>
</dbReference>
<dbReference type="Pfam" id="PF01565">
    <property type="entry name" value="FAD_binding_4"/>
    <property type="match status" value="1"/>
</dbReference>
<evidence type="ECO:0000259" key="5">
    <source>
        <dbReference type="PROSITE" id="PS51387"/>
    </source>
</evidence>
<dbReference type="OrthoDB" id="9767256at2"/>
<dbReference type="GO" id="GO:0071949">
    <property type="term" value="F:FAD binding"/>
    <property type="evidence" value="ECO:0007669"/>
    <property type="project" value="InterPro"/>
</dbReference>